<evidence type="ECO:0000313" key="5">
    <source>
        <dbReference type="EMBL" id="UQF80072.1"/>
    </source>
</evidence>
<dbReference type="EMBL" id="CP097095">
    <property type="protein sequence ID" value="UQF80072.1"/>
    <property type="molecule type" value="Genomic_DNA"/>
</dbReference>
<dbReference type="GO" id="GO:0005737">
    <property type="term" value="C:cytoplasm"/>
    <property type="evidence" value="ECO:0007669"/>
    <property type="project" value="TreeGrafter"/>
</dbReference>
<dbReference type="SUPFAM" id="SSF48403">
    <property type="entry name" value="Ankyrin repeat"/>
    <property type="match status" value="1"/>
</dbReference>
<name>A0A9E7D5E3_9ACTO</name>
<dbReference type="InterPro" id="IPR002110">
    <property type="entry name" value="Ankyrin_rpt"/>
</dbReference>
<reference evidence="5" key="1">
    <citation type="submission" date="2022-05" db="EMBL/GenBank/DDBJ databases">
        <title>Using nanopore sequencing to obtain complete genomes from saliva samples.</title>
        <authorList>
            <person name="Baker J.L."/>
        </authorList>
    </citation>
    <scope>NUCLEOTIDE SEQUENCE</scope>
    <source>
        <strain evidence="5">JCVI-JB-Ag32</strain>
    </source>
</reference>
<feature type="region of interest" description="Disordered" evidence="4">
    <location>
        <begin position="1"/>
        <end position="38"/>
    </location>
</feature>
<dbReference type="Proteomes" id="UP000830236">
    <property type="component" value="Chromosome"/>
</dbReference>
<evidence type="ECO:0000256" key="4">
    <source>
        <dbReference type="SAM" id="MobiDB-lite"/>
    </source>
</evidence>
<keyword evidence="2 3" id="KW-0040">ANK repeat</keyword>
<dbReference type="PROSITE" id="PS50088">
    <property type="entry name" value="ANK_REPEAT"/>
    <property type="match status" value="1"/>
</dbReference>
<protein>
    <submittedName>
        <fullName evidence="5">Ankyrin repeat domain-containing protein</fullName>
    </submittedName>
</protein>
<keyword evidence="1" id="KW-0677">Repeat</keyword>
<evidence type="ECO:0000256" key="2">
    <source>
        <dbReference type="ARBA" id="ARBA00023043"/>
    </source>
</evidence>
<dbReference type="SMART" id="SM00248">
    <property type="entry name" value="ANK"/>
    <property type="match status" value="3"/>
</dbReference>
<gene>
    <name evidence="5" type="ORF">M3I41_01985</name>
</gene>
<dbReference type="Gene3D" id="1.25.40.20">
    <property type="entry name" value="Ankyrin repeat-containing domain"/>
    <property type="match status" value="1"/>
</dbReference>
<dbReference type="Pfam" id="PF12796">
    <property type="entry name" value="Ank_2"/>
    <property type="match status" value="1"/>
</dbReference>
<evidence type="ECO:0000256" key="3">
    <source>
        <dbReference type="PROSITE-ProRule" id="PRU00023"/>
    </source>
</evidence>
<dbReference type="AlphaFoldDB" id="A0A9E7D5E3"/>
<organism evidence="5 6">
    <name type="scientific">Actinomyces graevenitzii</name>
    <dbReference type="NCBI Taxonomy" id="55565"/>
    <lineage>
        <taxon>Bacteria</taxon>
        <taxon>Bacillati</taxon>
        <taxon>Actinomycetota</taxon>
        <taxon>Actinomycetes</taxon>
        <taxon>Actinomycetales</taxon>
        <taxon>Actinomycetaceae</taxon>
        <taxon>Actinomyces</taxon>
    </lineage>
</organism>
<dbReference type="PANTHER" id="PTHR24189">
    <property type="entry name" value="MYOTROPHIN"/>
    <property type="match status" value="1"/>
</dbReference>
<dbReference type="InterPro" id="IPR050745">
    <property type="entry name" value="Multifunctional_regulatory"/>
</dbReference>
<evidence type="ECO:0000313" key="6">
    <source>
        <dbReference type="Proteomes" id="UP000830236"/>
    </source>
</evidence>
<dbReference type="PROSITE" id="PS50297">
    <property type="entry name" value="ANK_REP_REGION"/>
    <property type="match status" value="1"/>
</dbReference>
<dbReference type="InterPro" id="IPR036770">
    <property type="entry name" value="Ankyrin_rpt-contain_sf"/>
</dbReference>
<evidence type="ECO:0000256" key="1">
    <source>
        <dbReference type="ARBA" id="ARBA00022737"/>
    </source>
</evidence>
<accession>A0A9E7D5E3</accession>
<proteinExistence type="predicted"/>
<feature type="repeat" description="ANK" evidence="3">
    <location>
        <begin position="110"/>
        <end position="142"/>
    </location>
</feature>
<sequence length="406" mass="44804">MVGSQVRKSTASNRQRRRREEKQGRAKLSQAAKEGANVGARMRKTLPEDIEQIIASGDVEVVARAVKNCQVGAYLRTDAYKPQLMHFPASQEITEFFLQRGEDINSLDRYQCTPIHWRVRGGHSEQVPFLISRGGDINARDYADRTALFAAVERLASADVEQLIKLGADVHAQANSGLYGNYTLTEYALAGRRLFDARKLLEVIRVLLAHGARPGGKEQDSLRGMDDQRCRLITHGHNADPAVFEANVEALAQLCEIFGVEQAVPRQALQVGQRVEIDCSLKVEDQFRQLWDLLVPSSGPARSLQGEAVRIAGRISHELYDNGGLNWDRGFTALAKRFGRIVTSQVALADDDVARLGQALGCLKTRAVITNYAEAMQASDVLTQLAVRWVGLNPVLVAASAPRGRR</sequence>
<dbReference type="PANTHER" id="PTHR24189:SF71">
    <property type="entry name" value="ANKYRIN REPEAT DOMAIN 39"/>
    <property type="match status" value="1"/>
</dbReference>
<dbReference type="KEGG" id="agh:M3I41_01985"/>